<evidence type="ECO:0008006" key="4">
    <source>
        <dbReference type="Google" id="ProtNLM"/>
    </source>
</evidence>
<dbReference type="EMBL" id="CP142149">
    <property type="protein sequence ID" value="WSE30991.1"/>
    <property type="molecule type" value="Genomic_DNA"/>
</dbReference>
<dbReference type="Proteomes" id="UP001330812">
    <property type="component" value="Chromosome"/>
</dbReference>
<proteinExistence type="predicted"/>
<dbReference type="RefSeq" id="WP_326833806.1">
    <property type="nucleotide sequence ID" value="NZ_CP142149.1"/>
</dbReference>
<evidence type="ECO:0000313" key="2">
    <source>
        <dbReference type="EMBL" id="WSE30991.1"/>
    </source>
</evidence>
<protein>
    <recommendedName>
        <fullName evidence="4">Rho termination factor N-terminal domain-containing protein</fullName>
    </recommendedName>
</protein>
<organism evidence="2 3">
    <name type="scientific">Amycolatopsis rhabdoformis</name>
    <dbReference type="NCBI Taxonomy" id="1448059"/>
    <lineage>
        <taxon>Bacteria</taxon>
        <taxon>Bacillati</taxon>
        <taxon>Actinomycetota</taxon>
        <taxon>Actinomycetes</taxon>
        <taxon>Pseudonocardiales</taxon>
        <taxon>Pseudonocardiaceae</taxon>
        <taxon>Amycolatopsis</taxon>
    </lineage>
</organism>
<keyword evidence="3" id="KW-1185">Reference proteome</keyword>
<gene>
    <name evidence="2" type="ORF">VSH64_02445</name>
</gene>
<feature type="region of interest" description="Disordered" evidence="1">
    <location>
        <begin position="123"/>
        <end position="149"/>
    </location>
</feature>
<feature type="compositionally biased region" description="Basic and acidic residues" evidence="1">
    <location>
        <begin position="123"/>
        <end position="148"/>
    </location>
</feature>
<evidence type="ECO:0000256" key="1">
    <source>
        <dbReference type="SAM" id="MobiDB-lite"/>
    </source>
</evidence>
<reference evidence="2 3" key="1">
    <citation type="journal article" date="2015" name="Int. J. Syst. Evol. Microbiol.">
        <title>Amycolatopsis rhabdoformis sp. nov., an actinomycete isolated from a tropical forest soil.</title>
        <authorList>
            <person name="Souza W.R."/>
            <person name="Silva R.E."/>
            <person name="Goodfellow M."/>
            <person name="Busarakam K."/>
            <person name="Figueiro F.S."/>
            <person name="Ferreira D."/>
            <person name="Rodrigues-Filho E."/>
            <person name="Moraes L.A.B."/>
            <person name="Zucchi T.D."/>
        </authorList>
    </citation>
    <scope>NUCLEOTIDE SEQUENCE [LARGE SCALE GENOMIC DNA]</scope>
    <source>
        <strain evidence="2 3">NCIMB 14900</strain>
    </source>
</reference>
<name>A0ABZ1I955_9PSEU</name>
<sequence>MTELKTLVGLQAQVFAFLAQQDEATLQALAAGEAQLAILGASGASVAAPPAPAGKPRSDSERLAEGLATLTTEQDRRSLLAAAKPTKRTLGEVAKELKIKRYSHLTVAKLVDLLARHGAVEAEAPAGDHEPGPAHLEPEQPAEPEKSPAEVAAVVVQLREAESEEEGAEYLRAQQLDRASLLAVAAELQLTRVDRLSRADLEKKVLKQAISARRKFAGLRSW</sequence>
<evidence type="ECO:0000313" key="3">
    <source>
        <dbReference type="Proteomes" id="UP001330812"/>
    </source>
</evidence>
<accession>A0ABZ1I955</accession>